<feature type="domain" description="Peptidase M16 N-terminal" evidence="11">
    <location>
        <begin position="36"/>
        <end position="180"/>
    </location>
</feature>
<organism evidence="13 14">
    <name type="scientific">Jimgerdemannia flammicorona</name>
    <dbReference type="NCBI Taxonomy" id="994334"/>
    <lineage>
        <taxon>Eukaryota</taxon>
        <taxon>Fungi</taxon>
        <taxon>Fungi incertae sedis</taxon>
        <taxon>Mucoromycota</taxon>
        <taxon>Mucoromycotina</taxon>
        <taxon>Endogonomycetes</taxon>
        <taxon>Endogonales</taxon>
        <taxon>Endogonaceae</taxon>
        <taxon>Jimgerdemannia</taxon>
    </lineage>
</organism>
<evidence type="ECO:0000256" key="1">
    <source>
        <dbReference type="ARBA" id="ARBA00004443"/>
    </source>
</evidence>
<dbReference type="Gene3D" id="3.30.830.10">
    <property type="entry name" value="Metalloenzyme, LuxS/M16 peptidase-like"/>
    <property type="match status" value="2"/>
</dbReference>
<evidence type="ECO:0000259" key="11">
    <source>
        <dbReference type="Pfam" id="PF00675"/>
    </source>
</evidence>
<evidence type="ECO:0000313" key="13">
    <source>
        <dbReference type="EMBL" id="RUS31735.1"/>
    </source>
</evidence>
<proteinExistence type="inferred from homology"/>
<dbReference type="PANTHER" id="PTHR11851:SF209">
    <property type="entry name" value="CYTOCHROME B-C1 COMPLEX SUBUNIT 2, MITOCHONDRIAL"/>
    <property type="match status" value="1"/>
</dbReference>
<dbReference type="GO" id="GO:0005743">
    <property type="term" value="C:mitochondrial inner membrane"/>
    <property type="evidence" value="ECO:0007669"/>
    <property type="project" value="UniProtKB-SubCell"/>
</dbReference>
<comment type="similarity">
    <text evidence="9">Belongs to the peptidase M16 family. UQCRC2/QCR2 subfamily.</text>
</comment>
<evidence type="ECO:0000256" key="3">
    <source>
        <dbReference type="ARBA" id="ARBA00022660"/>
    </source>
</evidence>
<reference evidence="13 14" key="1">
    <citation type="journal article" date="2018" name="New Phytol.">
        <title>Phylogenomics of Endogonaceae and evolution of mycorrhizas within Mucoromycota.</title>
        <authorList>
            <person name="Chang Y."/>
            <person name="Desiro A."/>
            <person name="Na H."/>
            <person name="Sandor L."/>
            <person name="Lipzen A."/>
            <person name="Clum A."/>
            <person name="Barry K."/>
            <person name="Grigoriev I.V."/>
            <person name="Martin F.M."/>
            <person name="Stajich J.E."/>
            <person name="Smith M.E."/>
            <person name="Bonito G."/>
            <person name="Spatafora J.W."/>
        </authorList>
    </citation>
    <scope>NUCLEOTIDE SEQUENCE [LARGE SCALE GENOMIC DNA]</scope>
    <source>
        <strain evidence="13 14">AD002</strain>
    </source>
</reference>
<keyword evidence="7" id="KW-0496">Mitochondrion</keyword>
<dbReference type="FunFam" id="3.30.830.10:FF:000021">
    <property type="entry name" value="Cytochrome b-c1 complex subunit 2"/>
    <property type="match status" value="1"/>
</dbReference>
<accession>A0A433QPM6</accession>
<feature type="domain" description="Peptidase M16 C-terminal" evidence="12">
    <location>
        <begin position="185"/>
        <end position="361"/>
    </location>
</feature>
<comment type="subcellular location">
    <subcellularLocation>
        <location evidence="1">Mitochondrion inner membrane</location>
        <topology evidence="1">Peripheral membrane protein</topology>
        <orientation evidence="1">Matrix side</orientation>
    </subcellularLocation>
</comment>
<dbReference type="InterPro" id="IPR011765">
    <property type="entry name" value="Pept_M16_N"/>
</dbReference>
<evidence type="ECO:0000259" key="12">
    <source>
        <dbReference type="Pfam" id="PF05193"/>
    </source>
</evidence>
<dbReference type="AlphaFoldDB" id="A0A433QPM6"/>
<dbReference type="Pfam" id="PF00675">
    <property type="entry name" value="Peptidase_M16"/>
    <property type="match status" value="1"/>
</dbReference>
<evidence type="ECO:0000256" key="2">
    <source>
        <dbReference type="ARBA" id="ARBA00022448"/>
    </source>
</evidence>
<evidence type="ECO:0000256" key="8">
    <source>
        <dbReference type="ARBA" id="ARBA00023136"/>
    </source>
</evidence>
<evidence type="ECO:0000256" key="9">
    <source>
        <dbReference type="ARBA" id="ARBA00038146"/>
    </source>
</evidence>
<dbReference type="InterPro" id="IPR007863">
    <property type="entry name" value="Peptidase_M16_C"/>
</dbReference>
<evidence type="ECO:0000256" key="4">
    <source>
        <dbReference type="ARBA" id="ARBA00022792"/>
    </source>
</evidence>
<dbReference type="EMBL" id="RBNJ01002657">
    <property type="protein sequence ID" value="RUS31735.1"/>
    <property type="molecule type" value="Genomic_DNA"/>
</dbReference>
<dbReference type="PANTHER" id="PTHR11851">
    <property type="entry name" value="METALLOPROTEASE"/>
    <property type="match status" value="1"/>
</dbReference>
<dbReference type="SUPFAM" id="SSF63411">
    <property type="entry name" value="LuxS/MPP-like metallohydrolase"/>
    <property type="match status" value="2"/>
</dbReference>
<sequence>MLSAQRRVLATLPAAVRHYSVAAPELNISTAKNGVKVASFNDITPTASVAVVVGAGARAEGAGNAGAAHYLKNFGFKNNAKRTAFRITRETELLGGVLSSQLTRESLIFSAEGLKNDVSFFAELLGDVVSKTKFQEHELVDIAHNVKNETAYARSQPEIAVLDEAHRVAFHHGLGNSLFAASSSKIDVNVVKDFARQAFTSGNVALVGSGVSHDHLATLAESFLDVPSGSPLQSIASKYHGGESRIDAEADLGHFLLAYQGAPANTPGFAAAQVLRYVLGGGDRFLKWSAGTSALSHTAAKLSTHTQISAFNLGYSDAGLFGIYVAAPEKDVAAAISAAAEQLKVVTSNITADDYKRAVAQAKFAAASMFETRAERLEVLGNQVGCLISVSALSVGKYTSFADLAAAFDTVKADDVVNIAKKILKSKPTVVAFGDVRALPYADSVSL</sequence>
<evidence type="ECO:0000313" key="14">
    <source>
        <dbReference type="Proteomes" id="UP000274822"/>
    </source>
</evidence>
<evidence type="ECO:0000256" key="5">
    <source>
        <dbReference type="ARBA" id="ARBA00022946"/>
    </source>
</evidence>
<keyword evidence="8" id="KW-0472">Membrane</keyword>
<keyword evidence="3" id="KW-0679">Respiratory chain</keyword>
<comment type="caution">
    <text evidence="13">The sequence shown here is derived from an EMBL/GenBank/DDBJ whole genome shotgun (WGS) entry which is preliminary data.</text>
</comment>
<evidence type="ECO:0000256" key="10">
    <source>
        <dbReference type="ARBA" id="ARBA00040751"/>
    </source>
</evidence>
<gene>
    <name evidence="13" type="ORF">BC938DRAFT_477198</name>
</gene>
<keyword evidence="4" id="KW-0999">Mitochondrion inner membrane</keyword>
<dbReference type="InterPro" id="IPR011249">
    <property type="entry name" value="Metalloenz_LuxS/M16"/>
</dbReference>
<dbReference type="Pfam" id="PF05193">
    <property type="entry name" value="Peptidase_M16_C"/>
    <property type="match status" value="1"/>
</dbReference>
<name>A0A433QPM6_9FUNG</name>
<evidence type="ECO:0000256" key="6">
    <source>
        <dbReference type="ARBA" id="ARBA00022982"/>
    </source>
</evidence>
<dbReference type="FunFam" id="3.30.830.10:FF:000039">
    <property type="entry name" value="Ubiquinol-cytochrome c reductase core subunit 2"/>
    <property type="match status" value="1"/>
</dbReference>
<keyword evidence="6" id="KW-0249">Electron transport</keyword>
<dbReference type="Proteomes" id="UP000274822">
    <property type="component" value="Unassembled WGS sequence"/>
</dbReference>
<dbReference type="GO" id="GO:0046872">
    <property type="term" value="F:metal ion binding"/>
    <property type="evidence" value="ECO:0007669"/>
    <property type="project" value="InterPro"/>
</dbReference>
<dbReference type="InterPro" id="IPR050361">
    <property type="entry name" value="MPP/UQCRC_Complex"/>
</dbReference>
<protein>
    <recommendedName>
        <fullName evidence="10">Cytochrome b-c1 complex subunit 2, mitochondrial</fullName>
    </recommendedName>
</protein>
<keyword evidence="5" id="KW-0809">Transit peptide</keyword>
<keyword evidence="14" id="KW-1185">Reference proteome</keyword>
<keyword evidence="2" id="KW-0813">Transport</keyword>
<evidence type="ECO:0000256" key="7">
    <source>
        <dbReference type="ARBA" id="ARBA00023128"/>
    </source>
</evidence>